<protein>
    <submittedName>
        <fullName evidence="1">Hydrolase</fullName>
    </submittedName>
</protein>
<evidence type="ECO:0000313" key="1">
    <source>
        <dbReference type="EMBL" id="DAD89397.1"/>
    </source>
</evidence>
<dbReference type="GO" id="GO:0016787">
    <property type="term" value="F:hydrolase activity"/>
    <property type="evidence" value="ECO:0007669"/>
    <property type="project" value="UniProtKB-KW"/>
</dbReference>
<dbReference type="Gene3D" id="3.40.1350.10">
    <property type="match status" value="1"/>
</dbReference>
<dbReference type="GO" id="GO:0003676">
    <property type="term" value="F:nucleic acid binding"/>
    <property type="evidence" value="ECO:0007669"/>
    <property type="project" value="InterPro"/>
</dbReference>
<sequence length="117" mass="13449">MKENSFQSRALQYLNSIPGCRAENVSGNAMQSGRPDINGCYCGRMFKLELKVPDHKNVATKKQELELQKWAVVGAVVGVIYSMESLKKFMECLEHPVYPIREKRFKEENGCESWFKL</sequence>
<reference evidence="1" key="1">
    <citation type="journal article" date="2021" name="Proc. Natl. Acad. Sci. U.S.A.">
        <title>A Catalog of Tens of Thousands of Viruses from Human Metagenomes Reveals Hidden Associations with Chronic Diseases.</title>
        <authorList>
            <person name="Tisza M.J."/>
            <person name="Buck C.B."/>
        </authorList>
    </citation>
    <scope>NUCLEOTIDE SEQUENCE</scope>
    <source>
        <strain evidence="1">CtiJY10</strain>
    </source>
</reference>
<proteinExistence type="predicted"/>
<name>A0A8S5N3Z8_9CAUD</name>
<dbReference type="InterPro" id="IPR011856">
    <property type="entry name" value="tRNA_endonuc-like_dom_sf"/>
</dbReference>
<organism evidence="1">
    <name type="scientific">Podoviridae sp. ctiJY10</name>
    <dbReference type="NCBI Taxonomy" id="2826572"/>
    <lineage>
        <taxon>Viruses</taxon>
        <taxon>Duplodnaviria</taxon>
        <taxon>Heunggongvirae</taxon>
        <taxon>Uroviricota</taxon>
        <taxon>Caudoviricetes</taxon>
    </lineage>
</organism>
<keyword evidence="1" id="KW-0378">Hydrolase</keyword>
<accession>A0A8S5N3Z8</accession>
<dbReference type="EMBL" id="BK015060">
    <property type="protein sequence ID" value="DAD89397.1"/>
    <property type="molecule type" value="Genomic_DNA"/>
</dbReference>